<evidence type="ECO:0000313" key="3">
    <source>
        <dbReference type="Proteomes" id="UP000676169"/>
    </source>
</evidence>
<evidence type="ECO:0000313" key="2">
    <source>
        <dbReference type="EMBL" id="QUE52549.1"/>
    </source>
</evidence>
<accession>A0A975J228</accession>
<dbReference type="AlphaFoldDB" id="A0A975J228"/>
<dbReference type="PROSITE" id="PS01152">
    <property type="entry name" value="HESB"/>
    <property type="match status" value="1"/>
</dbReference>
<dbReference type="SUPFAM" id="SSF89360">
    <property type="entry name" value="HesB-like domain"/>
    <property type="match status" value="1"/>
</dbReference>
<sequence length="125" mass="12867">MITLTERAAAELRSMLESRGASPETGLRLAVRRGGCAGWQYEMGFGTAEAGDVTVEAHGARVIVAGDSVDRLRGCEIDFSDALSDSGFKIHNPNAARSCGCGTSFETADEPPGANAVADGEACGS</sequence>
<dbReference type="PANTHER" id="PTHR43011:SF1">
    <property type="entry name" value="IRON-SULFUR CLUSTER ASSEMBLY 2 HOMOLOG, MITOCHONDRIAL"/>
    <property type="match status" value="1"/>
</dbReference>
<gene>
    <name evidence="2" type="ORF">KBB96_06550</name>
</gene>
<evidence type="ECO:0000259" key="1">
    <source>
        <dbReference type="Pfam" id="PF01521"/>
    </source>
</evidence>
<dbReference type="Proteomes" id="UP000676169">
    <property type="component" value="Chromosome"/>
</dbReference>
<reference evidence="2" key="1">
    <citation type="submission" date="2021-04" db="EMBL/GenBank/DDBJ databases">
        <title>Luteolibacter sp. 32A isolated from the skin of an Anderson's salamander (Ambystoma andersonii).</title>
        <authorList>
            <person name="Spergser J."/>
            <person name="Busse H.-J."/>
        </authorList>
    </citation>
    <scope>NUCLEOTIDE SEQUENCE</scope>
    <source>
        <strain evidence="2">32A</strain>
    </source>
</reference>
<dbReference type="GO" id="GO:0051539">
    <property type="term" value="F:4 iron, 4 sulfur cluster binding"/>
    <property type="evidence" value="ECO:0007669"/>
    <property type="project" value="TreeGrafter"/>
</dbReference>
<dbReference type="NCBIfam" id="TIGR00049">
    <property type="entry name" value="iron-sulfur cluster assembly accessory protein"/>
    <property type="match status" value="1"/>
</dbReference>
<dbReference type="InterPro" id="IPR035903">
    <property type="entry name" value="HesB-like_dom_sf"/>
</dbReference>
<dbReference type="KEGG" id="lamb:KBB96_06550"/>
<organism evidence="2 3">
    <name type="scientific">Luteolibacter ambystomatis</name>
    <dbReference type="NCBI Taxonomy" id="2824561"/>
    <lineage>
        <taxon>Bacteria</taxon>
        <taxon>Pseudomonadati</taxon>
        <taxon>Verrucomicrobiota</taxon>
        <taxon>Verrucomicrobiia</taxon>
        <taxon>Verrucomicrobiales</taxon>
        <taxon>Verrucomicrobiaceae</taxon>
        <taxon>Luteolibacter</taxon>
    </lineage>
</organism>
<name>A0A975J228_9BACT</name>
<dbReference type="GO" id="GO:0016226">
    <property type="term" value="P:iron-sulfur cluster assembly"/>
    <property type="evidence" value="ECO:0007669"/>
    <property type="project" value="InterPro"/>
</dbReference>
<dbReference type="GO" id="GO:0051537">
    <property type="term" value="F:2 iron, 2 sulfur cluster binding"/>
    <property type="evidence" value="ECO:0007669"/>
    <property type="project" value="TreeGrafter"/>
</dbReference>
<dbReference type="Gene3D" id="2.60.300.12">
    <property type="entry name" value="HesB-like domain"/>
    <property type="match status" value="1"/>
</dbReference>
<proteinExistence type="predicted"/>
<dbReference type="PANTHER" id="PTHR43011">
    <property type="entry name" value="IRON-SULFUR CLUSTER ASSEMBLY 2 HOMOLOG, MITOCHONDRIAL"/>
    <property type="match status" value="1"/>
</dbReference>
<dbReference type="RefSeq" id="WP_211633748.1">
    <property type="nucleotide sequence ID" value="NZ_CP073100.1"/>
</dbReference>
<keyword evidence="3" id="KW-1185">Reference proteome</keyword>
<protein>
    <submittedName>
        <fullName evidence="2">Iron-sulfur cluster assembly accessory protein</fullName>
    </submittedName>
</protein>
<dbReference type="GO" id="GO:0005506">
    <property type="term" value="F:iron ion binding"/>
    <property type="evidence" value="ECO:0007669"/>
    <property type="project" value="TreeGrafter"/>
</dbReference>
<feature type="domain" description="Core" evidence="1">
    <location>
        <begin position="2"/>
        <end position="102"/>
    </location>
</feature>
<dbReference type="InterPro" id="IPR016092">
    <property type="entry name" value="ATAP"/>
</dbReference>
<dbReference type="InterPro" id="IPR017870">
    <property type="entry name" value="FeS_cluster_insertion_CS"/>
</dbReference>
<dbReference type="InterPro" id="IPR000361">
    <property type="entry name" value="ATAP_core_dom"/>
</dbReference>
<dbReference type="Pfam" id="PF01521">
    <property type="entry name" value="Fe-S_biosyn"/>
    <property type="match status" value="1"/>
</dbReference>
<dbReference type="EMBL" id="CP073100">
    <property type="protein sequence ID" value="QUE52549.1"/>
    <property type="molecule type" value="Genomic_DNA"/>
</dbReference>